<dbReference type="AlphaFoldDB" id="A0A2J6S5J6"/>
<evidence type="ECO:0000313" key="3">
    <source>
        <dbReference type="Proteomes" id="UP000235786"/>
    </source>
</evidence>
<reference evidence="2 3" key="1">
    <citation type="submission" date="2016-04" db="EMBL/GenBank/DDBJ databases">
        <title>A degradative enzymes factory behind the ericoid mycorrhizal symbiosis.</title>
        <authorList>
            <consortium name="DOE Joint Genome Institute"/>
            <person name="Martino E."/>
            <person name="Morin E."/>
            <person name="Grelet G."/>
            <person name="Kuo A."/>
            <person name="Kohler A."/>
            <person name="Daghino S."/>
            <person name="Barry K."/>
            <person name="Choi C."/>
            <person name="Cichocki N."/>
            <person name="Clum A."/>
            <person name="Copeland A."/>
            <person name="Hainaut M."/>
            <person name="Haridas S."/>
            <person name="Labutti K."/>
            <person name="Lindquist E."/>
            <person name="Lipzen A."/>
            <person name="Khouja H.-R."/>
            <person name="Murat C."/>
            <person name="Ohm R."/>
            <person name="Olson A."/>
            <person name="Spatafora J."/>
            <person name="Veneault-Fourrey C."/>
            <person name="Henrissat B."/>
            <person name="Grigoriev I."/>
            <person name="Martin F."/>
            <person name="Perotto S."/>
        </authorList>
    </citation>
    <scope>NUCLEOTIDE SEQUENCE [LARGE SCALE GENOMIC DNA]</scope>
    <source>
        <strain evidence="2 3">F</strain>
    </source>
</reference>
<evidence type="ECO:0000259" key="1">
    <source>
        <dbReference type="Pfam" id="PF20150"/>
    </source>
</evidence>
<evidence type="ECO:0000313" key="2">
    <source>
        <dbReference type="EMBL" id="PMD46026.1"/>
    </source>
</evidence>
<dbReference type="InterPro" id="IPR045518">
    <property type="entry name" value="2EXR"/>
</dbReference>
<accession>A0A2J6S5J6</accession>
<feature type="domain" description="2EXR" evidence="1">
    <location>
        <begin position="81"/>
        <end position="113"/>
    </location>
</feature>
<name>A0A2J6S5J6_HYAVF</name>
<organism evidence="2 3">
    <name type="scientific">Hyaloscypha variabilis (strain UAMH 11265 / GT02V1 / F)</name>
    <name type="common">Meliniomyces variabilis</name>
    <dbReference type="NCBI Taxonomy" id="1149755"/>
    <lineage>
        <taxon>Eukaryota</taxon>
        <taxon>Fungi</taxon>
        <taxon>Dikarya</taxon>
        <taxon>Ascomycota</taxon>
        <taxon>Pezizomycotina</taxon>
        <taxon>Leotiomycetes</taxon>
        <taxon>Helotiales</taxon>
        <taxon>Hyaloscyphaceae</taxon>
        <taxon>Hyaloscypha</taxon>
        <taxon>Hyaloscypha variabilis</taxon>
    </lineage>
</organism>
<dbReference type="OrthoDB" id="3530648at2759"/>
<proteinExistence type="predicted"/>
<dbReference type="Proteomes" id="UP000235786">
    <property type="component" value="Unassembled WGS sequence"/>
</dbReference>
<protein>
    <recommendedName>
        <fullName evidence="1">2EXR domain-containing protein</fullName>
    </recommendedName>
</protein>
<dbReference type="EMBL" id="KZ613939">
    <property type="protein sequence ID" value="PMD46026.1"/>
    <property type="molecule type" value="Genomic_DNA"/>
</dbReference>
<dbReference type="Pfam" id="PF20150">
    <property type="entry name" value="2EXR"/>
    <property type="match status" value="1"/>
</dbReference>
<gene>
    <name evidence="2" type="ORF">L207DRAFT_576907</name>
</gene>
<sequence>MSIQQLIMAPVTLPALKPLTSDHIGFQDVDFTSSLHHTEQSEAENSTIYDDTSSSSMYIFNELLDPGQVLAVQRGDDTETFTCFPDLPIEIRLKIWRHSFPAPRAINLHPRCQGYCVHEIVGFRDELQTRDYDKF</sequence>
<keyword evidence="3" id="KW-1185">Reference proteome</keyword>